<accession>A0A8J4R5W7</accession>
<name>A0A8J4R5W7_9ROSI</name>
<dbReference type="PANTHER" id="PTHR34368">
    <property type="entry name" value="OS01G0962200 PROTEIN"/>
    <property type="match status" value="1"/>
</dbReference>
<keyword evidence="1" id="KW-1133">Transmembrane helix</keyword>
<evidence type="ECO:0000313" key="2">
    <source>
        <dbReference type="EMBL" id="KAF3958292.1"/>
    </source>
</evidence>
<dbReference type="OrthoDB" id="5562961at2759"/>
<evidence type="ECO:0000256" key="1">
    <source>
        <dbReference type="SAM" id="Phobius"/>
    </source>
</evidence>
<dbReference type="Proteomes" id="UP000737018">
    <property type="component" value="Unassembled WGS sequence"/>
</dbReference>
<feature type="transmembrane region" description="Helical" evidence="1">
    <location>
        <begin position="173"/>
        <end position="192"/>
    </location>
</feature>
<keyword evidence="3" id="KW-1185">Reference proteome</keyword>
<evidence type="ECO:0000313" key="3">
    <source>
        <dbReference type="Proteomes" id="UP000737018"/>
    </source>
</evidence>
<comment type="caution">
    <text evidence="2">The sequence shown here is derived from an EMBL/GenBank/DDBJ whole genome shotgun (WGS) entry which is preliminary data.</text>
</comment>
<feature type="transmembrane region" description="Helical" evidence="1">
    <location>
        <begin position="90"/>
        <end position="109"/>
    </location>
</feature>
<reference evidence="2" key="1">
    <citation type="submission" date="2020-03" db="EMBL/GenBank/DDBJ databases">
        <title>Castanea mollissima Vanexum genome sequencing.</title>
        <authorList>
            <person name="Staton M."/>
        </authorList>
    </citation>
    <scope>NUCLEOTIDE SEQUENCE</scope>
    <source>
        <tissue evidence="2">Leaf</tissue>
    </source>
</reference>
<feature type="transmembrane region" description="Helical" evidence="1">
    <location>
        <begin position="121"/>
        <end position="139"/>
    </location>
</feature>
<organism evidence="2 3">
    <name type="scientific">Castanea mollissima</name>
    <name type="common">Chinese chestnut</name>
    <dbReference type="NCBI Taxonomy" id="60419"/>
    <lineage>
        <taxon>Eukaryota</taxon>
        <taxon>Viridiplantae</taxon>
        <taxon>Streptophyta</taxon>
        <taxon>Embryophyta</taxon>
        <taxon>Tracheophyta</taxon>
        <taxon>Spermatophyta</taxon>
        <taxon>Magnoliopsida</taxon>
        <taxon>eudicotyledons</taxon>
        <taxon>Gunneridae</taxon>
        <taxon>Pentapetalae</taxon>
        <taxon>rosids</taxon>
        <taxon>fabids</taxon>
        <taxon>Fagales</taxon>
        <taxon>Fagaceae</taxon>
        <taxon>Castanea</taxon>
    </lineage>
</organism>
<feature type="transmembrane region" description="Helical" evidence="1">
    <location>
        <begin position="146"/>
        <end position="167"/>
    </location>
</feature>
<keyword evidence="1" id="KW-0812">Transmembrane</keyword>
<dbReference type="EMBL" id="JRKL02002593">
    <property type="protein sequence ID" value="KAF3958292.1"/>
    <property type="molecule type" value="Genomic_DNA"/>
</dbReference>
<feature type="transmembrane region" description="Helical" evidence="1">
    <location>
        <begin position="57"/>
        <end position="78"/>
    </location>
</feature>
<gene>
    <name evidence="2" type="ORF">CMV_016785</name>
</gene>
<keyword evidence="1" id="KW-0472">Membrane</keyword>
<evidence type="ECO:0008006" key="4">
    <source>
        <dbReference type="Google" id="ProtNLM"/>
    </source>
</evidence>
<proteinExistence type="predicted"/>
<feature type="transmembrane region" description="Helical" evidence="1">
    <location>
        <begin position="230"/>
        <end position="253"/>
    </location>
</feature>
<protein>
    <recommendedName>
        <fullName evidence="4">Alkaline phytoceramidase</fullName>
    </recommendedName>
</protein>
<sequence>MGWVVKQQLMRGKRTRIWGGALLCWLCLMFATPKIPLSPKHHRYADMRNFLGVPNTLNVTTNFPFLVVGVLGFVLCLQRNFFNIILRGELWGWALFYAGTAGVAFGSAYHHLKPDDNRVMWDTFPMMIAYSSLFSSFMVERMGEKIGLSSLFALLLFAFLSTAYGIAYNDLRLCMAFQLIPSVAIPGMMYVFQPKYTHSRYWLFAAGIHVLAKFEGVADKKIYRANRYIISGHSLEHLCLAIVPVLLSIMLMYRNMKFQRLGDHKEPCQSLHGGGINQSEKV</sequence>
<dbReference type="PANTHER" id="PTHR34368:SF2">
    <property type="entry name" value="ALKALINE PHYTOCERAMIDASE (APHC)"/>
    <property type="match status" value="1"/>
</dbReference>
<dbReference type="AlphaFoldDB" id="A0A8J4R5W7"/>